<reference evidence="2" key="1">
    <citation type="submission" date="2021-06" db="EMBL/GenBank/DDBJ databases">
        <authorList>
            <person name="Kallberg Y."/>
            <person name="Tangrot J."/>
            <person name="Rosling A."/>
        </authorList>
    </citation>
    <scope>NUCLEOTIDE SEQUENCE</scope>
    <source>
        <strain evidence="2">AZ414A</strain>
    </source>
</reference>
<gene>
    <name evidence="2" type="ORF">DEBURN_LOCUS3516</name>
</gene>
<sequence length="197" mass="22841">MSFSKVTNPVLSEHETSNEDIEEKENSGTESESLDPTDSKENKNLVIESEESKEPKESKETVEAPTNITEVSDTTGEEYTSQEYNQYYYSQYGYYPEEIDNNNNVEDSDYYSFLAQHGGYGSDYKLSARFNARTGKFQRDPTLTPEKFSAESKAFRQMSYFFDYDKFAEQRSKKVKLDESVEIKSTKKLNKKDIYSM</sequence>
<keyword evidence="3" id="KW-1185">Reference proteome</keyword>
<evidence type="ECO:0000256" key="1">
    <source>
        <dbReference type="SAM" id="MobiDB-lite"/>
    </source>
</evidence>
<evidence type="ECO:0000313" key="2">
    <source>
        <dbReference type="EMBL" id="CAG8478265.1"/>
    </source>
</evidence>
<comment type="caution">
    <text evidence="2">The sequence shown here is derived from an EMBL/GenBank/DDBJ whole genome shotgun (WGS) entry which is preliminary data.</text>
</comment>
<organism evidence="2 3">
    <name type="scientific">Diversispora eburnea</name>
    <dbReference type="NCBI Taxonomy" id="1213867"/>
    <lineage>
        <taxon>Eukaryota</taxon>
        <taxon>Fungi</taxon>
        <taxon>Fungi incertae sedis</taxon>
        <taxon>Mucoromycota</taxon>
        <taxon>Glomeromycotina</taxon>
        <taxon>Glomeromycetes</taxon>
        <taxon>Diversisporales</taxon>
        <taxon>Diversisporaceae</taxon>
        <taxon>Diversispora</taxon>
    </lineage>
</organism>
<dbReference type="AlphaFoldDB" id="A0A9N8W9E6"/>
<dbReference type="Proteomes" id="UP000789706">
    <property type="component" value="Unassembled WGS sequence"/>
</dbReference>
<evidence type="ECO:0000313" key="3">
    <source>
        <dbReference type="Proteomes" id="UP000789706"/>
    </source>
</evidence>
<feature type="compositionally biased region" description="Basic and acidic residues" evidence="1">
    <location>
        <begin position="50"/>
        <end position="62"/>
    </location>
</feature>
<dbReference type="OrthoDB" id="2444812at2759"/>
<feature type="region of interest" description="Disordered" evidence="1">
    <location>
        <begin position="1"/>
        <end position="82"/>
    </location>
</feature>
<feature type="compositionally biased region" description="Polar residues" evidence="1">
    <location>
        <begin position="1"/>
        <end position="10"/>
    </location>
</feature>
<protein>
    <submittedName>
        <fullName evidence="2">10800_t:CDS:1</fullName>
    </submittedName>
</protein>
<name>A0A9N8W9E6_9GLOM</name>
<dbReference type="EMBL" id="CAJVPK010000225">
    <property type="protein sequence ID" value="CAG8478265.1"/>
    <property type="molecule type" value="Genomic_DNA"/>
</dbReference>
<feature type="compositionally biased region" description="Polar residues" evidence="1">
    <location>
        <begin position="64"/>
        <end position="74"/>
    </location>
</feature>
<proteinExistence type="predicted"/>
<accession>A0A9N8W9E6</accession>